<comment type="caution">
    <text evidence="2">The sequence shown here is derived from an EMBL/GenBank/DDBJ whole genome shotgun (WGS) entry which is preliminary data.</text>
</comment>
<dbReference type="RefSeq" id="WP_179744991.1">
    <property type="nucleotide sequence ID" value="NZ_JAQQBZ010000020.1"/>
</dbReference>
<accession>A0ABW9DEJ6</accession>
<organism evidence="2 3">
    <name type="scientific">Paraburkholderia dilworthii</name>
    <dbReference type="NCBI Taxonomy" id="948106"/>
    <lineage>
        <taxon>Bacteria</taxon>
        <taxon>Pseudomonadati</taxon>
        <taxon>Pseudomonadota</taxon>
        <taxon>Betaproteobacteria</taxon>
        <taxon>Burkholderiales</taxon>
        <taxon>Burkholderiaceae</taxon>
        <taxon>Paraburkholderia</taxon>
    </lineage>
</organism>
<proteinExistence type="predicted"/>
<reference evidence="2 3" key="1">
    <citation type="journal article" date="2024" name="Chem. Sci.">
        <title>Discovery of megapolipeptins by genome mining of a Burkholderiales bacteria collection.</title>
        <authorList>
            <person name="Paulo B.S."/>
            <person name="Recchia M.J.J."/>
            <person name="Lee S."/>
            <person name="Fergusson C.H."/>
            <person name="Romanowski S.B."/>
            <person name="Hernandez A."/>
            <person name="Krull N."/>
            <person name="Liu D.Y."/>
            <person name="Cavanagh H."/>
            <person name="Bos A."/>
            <person name="Gray C.A."/>
            <person name="Murphy B.T."/>
            <person name="Linington R.G."/>
            <person name="Eustaquio A.S."/>
        </authorList>
    </citation>
    <scope>NUCLEOTIDE SEQUENCE [LARGE SCALE GENOMIC DNA]</scope>
    <source>
        <strain evidence="2 3">RL17-335-BIF-A</strain>
    </source>
</reference>
<dbReference type="EMBL" id="JAQQBZ010000020">
    <property type="protein sequence ID" value="MFM0596202.1"/>
    <property type="molecule type" value="Genomic_DNA"/>
</dbReference>
<keyword evidence="3" id="KW-1185">Reference proteome</keyword>
<sequence>MAGSSRAVNFESMFKAMSMADRAIAIASSRIAAQHKRMAEIAERFCISNPRARDRPACPKIFFVTAHARENDGSEVNSGKKEIAHEQRAAHLQSKQMRALPCKDLSWRSWPCSVRSESQSISRCRRETSRPRGACC</sequence>
<feature type="compositionally biased region" description="Basic and acidic residues" evidence="1">
    <location>
        <begin position="72"/>
        <end position="89"/>
    </location>
</feature>
<evidence type="ECO:0000256" key="1">
    <source>
        <dbReference type="SAM" id="MobiDB-lite"/>
    </source>
</evidence>
<protein>
    <submittedName>
        <fullName evidence="2">Uncharacterized protein</fullName>
    </submittedName>
</protein>
<evidence type="ECO:0000313" key="2">
    <source>
        <dbReference type="EMBL" id="MFM0596202.1"/>
    </source>
</evidence>
<gene>
    <name evidence="2" type="ORF">PQQ68_24540</name>
</gene>
<dbReference type="Proteomes" id="UP001629367">
    <property type="component" value="Unassembled WGS sequence"/>
</dbReference>
<evidence type="ECO:0000313" key="3">
    <source>
        <dbReference type="Proteomes" id="UP001629367"/>
    </source>
</evidence>
<name>A0ABW9DEJ6_9BURK</name>
<feature type="region of interest" description="Disordered" evidence="1">
    <location>
        <begin position="72"/>
        <end position="92"/>
    </location>
</feature>